<dbReference type="SUPFAM" id="SSF55073">
    <property type="entry name" value="Nucleotide cyclase"/>
    <property type="match status" value="1"/>
</dbReference>
<dbReference type="InterPro" id="IPR050469">
    <property type="entry name" value="Diguanylate_Cyclase"/>
</dbReference>
<dbReference type="NCBIfam" id="TIGR00254">
    <property type="entry name" value="GGDEF"/>
    <property type="match status" value="1"/>
</dbReference>
<keyword evidence="3" id="KW-0472">Membrane</keyword>
<dbReference type="GO" id="GO:0052621">
    <property type="term" value="F:diguanylate cyclase activity"/>
    <property type="evidence" value="ECO:0007669"/>
    <property type="project" value="UniProtKB-EC"/>
</dbReference>
<gene>
    <name evidence="5" type="ORF">ABQJ56_07945</name>
</gene>
<dbReference type="RefSeq" id="WP_367844465.1">
    <property type="nucleotide sequence ID" value="NZ_JBFOHL010000006.1"/>
</dbReference>
<feature type="domain" description="GGDEF" evidence="4">
    <location>
        <begin position="425"/>
        <end position="558"/>
    </location>
</feature>
<dbReference type="SUPFAM" id="SSF48452">
    <property type="entry name" value="TPR-like"/>
    <property type="match status" value="2"/>
</dbReference>
<dbReference type="Gene3D" id="3.30.70.270">
    <property type="match status" value="1"/>
</dbReference>
<dbReference type="InterPro" id="IPR029787">
    <property type="entry name" value="Nucleotide_cyclase"/>
</dbReference>
<keyword evidence="6" id="KW-1185">Reference proteome</keyword>
<keyword evidence="5" id="KW-0808">Transferase</keyword>
<dbReference type="SMART" id="SM00267">
    <property type="entry name" value="GGDEF"/>
    <property type="match status" value="1"/>
</dbReference>
<evidence type="ECO:0000256" key="1">
    <source>
        <dbReference type="ARBA" id="ARBA00012528"/>
    </source>
</evidence>
<comment type="catalytic activity">
    <reaction evidence="2">
        <text>2 GTP = 3',3'-c-di-GMP + 2 diphosphate</text>
        <dbReference type="Rhea" id="RHEA:24898"/>
        <dbReference type="ChEBI" id="CHEBI:33019"/>
        <dbReference type="ChEBI" id="CHEBI:37565"/>
        <dbReference type="ChEBI" id="CHEBI:58805"/>
        <dbReference type="EC" id="2.7.7.65"/>
    </reaction>
</comment>
<dbReference type="InterPro" id="IPR011990">
    <property type="entry name" value="TPR-like_helical_dom_sf"/>
</dbReference>
<name>A0ABV3QQL9_9GAMM</name>
<dbReference type="EC" id="2.7.7.65" evidence="1"/>
<accession>A0ABV3QQL9</accession>
<evidence type="ECO:0000313" key="5">
    <source>
        <dbReference type="EMBL" id="MEW9624158.1"/>
    </source>
</evidence>
<feature type="transmembrane region" description="Helical" evidence="3">
    <location>
        <begin position="365"/>
        <end position="384"/>
    </location>
</feature>
<organism evidence="5 6">
    <name type="scientific">Rhodanobacter geophilus</name>
    <dbReference type="NCBI Taxonomy" id="3162488"/>
    <lineage>
        <taxon>Bacteria</taxon>
        <taxon>Pseudomonadati</taxon>
        <taxon>Pseudomonadota</taxon>
        <taxon>Gammaproteobacteria</taxon>
        <taxon>Lysobacterales</taxon>
        <taxon>Rhodanobacteraceae</taxon>
        <taxon>Rhodanobacter</taxon>
    </lineage>
</organism>
<dbReference type="InterPro" id="IPR043128">
    <property type="entry name" value="Rev_trsase/Diguanyl_cyclase"/>
</dbReference>
<dbReference type="PANTHER" id="PTHR45138">
    <property type="entry name" value="REGULATORY COMPONENTS OF SENSORY TRANSDUCTION SYSTEM"/>
    <property type="match status" value="1"/>
</dbReference>
<dbReference type="Proteomes" id="UP001556170">
    <property type="component" value="Unassembled WGS sequence"/>
</dbReference>
<comment type="caution">
    <text evidence="5">The sequence shown here is derived from an EMBL/GenBank/DDBJ whole genome shotgun (WGS) entry which is preliminary data.</text>
</comment>
<evidence type="ECO:0000313" key="6">
    <source>
        <dbReference type="Proteomes" id="UP001556170"/>
    </source>
</evidence>
<dbReference type="InterPro" id="IPR000160">
    <property type="entry name" value="GGDEF_dom"/>
</dbReference>
<dbReference type="PANTHER" id="PTHR45138:SF9">
    <property type="entry name" value="DIGUANYLATE CYCLASE DGCM-RELATED"/>
    <property type="match status" value="1"/>
</dbReference>
<sequence>MATTLPANPDAYLQQTQAIATTDHPRFLQQLALLNQEASRLTSDQMWHLRYSNAWEAMYESDYAKSEALFQDIIQHSGNSILADRASAMLLSQLGITKHYTEAFELANRLAARLPQVTDAKVRLPMLLNLSVSLGLAGQTDLAVHYARVAMAVVPAGDSSCYPAAALVEALFNGHRLKSDSPELQQAFAACPAAREPVFNVNLWLTLADLYVQEGQPRKALALLDRIAPELDVNGYVPYKLEALVNRAKALAAMGNDDAARKTALAAVAARPPDDDGRWLKDTYEVLYRIEKKQGRAAAALGYYEKYAALDKAYLDDVNARATAYQTVQQHVLAQKLETENLSRQNTLLRMRQTLDAKTAETNRLYLALLLMALASAVFWMFRLKRSQLRFKKLSHLDGLTAIFNRQHFMGEVERTLRLLEKRAGAACLVFIDLDHFKRINDTHGHAMGDEVLRQVVVVGKQQLRPVDLFGRLGGEEFGILLVGCAHEQGMAIADRIRHAVEAAMVECEGAVIAISASVGLACTGTCGHDLRRLCREADAALYRAKRGGRNRVMAGAEDGDLARA</sequence>
<dbReference type="EMBL" id="JBFOHL010000006">
    <property type="protein sequence ID" value="MEW9624158.1"/>
    <property type="molecule type" value="Genomic_DNA"/>
</dbReference>
<dbReference type="Pfam" id="PF00990">
    <property type="entry name" value="GGDEF"/>
    <property type="match status" value="1"/>
</dbReference>
<dbReference type="PROSITE" id="PS50887">
    <property type="entry name" value="GGDEF"/>
    <property type="match status" value="1"/>
</dbReference>
<evidence type="ECO:0000259" key="4">
    <source>
        <dbReference type="PROSITE" id="PS50887"/>
    </source>
</evidence>
<dbReference type="Gene3D" id="1.25.40.10">
    <property type="entry name" value="Tetratricopeptide repeat domain"/>
    <property type="match status" value="1"/>
</dbReference>
<evidence type="ECO:0000256" key="2">
    <source>
        <dbReference type="ARBA" id="ARBA00034247"/>
    </source>
</evidence>
<keyword evidence="3" id="KW-1133">Transmembrane helix</keyword>
<proteinExistence type="predicted"/>
<keyword evidence="3" id="KW-0812">Transmembrane</keyword>
<evidence type="ECO:0000256" key="3">
    <source>
        <dbReference type="SAM" id="Phobius"/>
    </source>
</evidence>
<keyword evidence="5" id="KW-0548">Nucleotidyltransferase</keyword>
<protein>
    <recommendedName>
        <fullName evidence="1">diguanylate cyclase</fullName>
        <ecNumber evidence="1">2.7.7.65</ecNumber>
    </recommendedName>
</protein>
<dbReference type="CDD" id="cd01949">
    <property type="entry name" value="GGDEF"/>
    <property type="match status" value="1"/>
</dbReference>
<reference evidence="5 6" key="1">
    <citation type="submission" date="2024-06" db="EMBL/GenBank/DDBJ databases">
        <authorList>
            <person name="Woo H."/>
        </authorList>
    </citation>
    <scope>NUCLEOTIDE SEQUENCE [LARGE SCALE GENOMIC DNA]</scope>
    <source>
        <strain evidence="5 6">S2-g</strain>
    </source>
</reference>